<evidence type="ECO:0000256" key="3">
    <source>
        <dbReference type="ARBA" id="ARBA00022448"/>
    </source>
</evidence>
<keyword evidence="6 14" id="KW-1133">Transmembrane helix</keyword>
<feature type="domain" description="Ionotropic glutamate receptor C-terminal" evidence="15">
    <location>
        <begin position="2"/>
        <end position="306"/>
    </location>
</feature>
<evidence type="ECO:0000256" key="13">
    <source>
        <dbReference type="SAM" id="MobiDB-lite"/>
    </source>
</evidence>
<evidence type="ECO:0000256" key="7">
    <source>
        <dbReference type="ARBA" id="ARBA00023065"/>
    </source>
</evidence>
<dbReference type="AlphaFoldDB" id="A0A9R1BWJ0"/>
<dbReference type="Gene3D" id="1.10.287.70">
    <property type="match status" value="1"/>
</dbReference>
<dbReference type="PANTHER" id="PTHR18966">
    <property type="entry name" value="IONOTROPIC GLUTAMATE RECEPTOR"/>
    <property type="match status" value="1"/>
</dbReference>
<feature type="transmembrane region" description="Helical" evidence="14">
    <location>
        <begin position="144"/>
        <end position="168"/>
    </location>
</feature>
<evidence type="ECO:0000256" key="11">
    <source>
        <dbReference type="ARBA" id="ARBA00023286"/>
    </source>
</evidence>
<name>A0A9R1BWJ0_TRITD</name>
<evidence type="ECO:0000256" key="12">
    <source>
        <dbReference type="ARBA" id="ARBA00023303"/>
    </source>
</evidence>
<sequence length="442" mass="48740">MRNLHPRPCYTFSSFNGTYDELVASVSLGVYDSAVGDVTITAERVTTTDFTMPYTQSGVSMLVLAEDEPNTICWTFVKPLNGKLWFATMVFFFYTGFVVWMIELPRNQEYQGSSLRQCSTALYFVFSTLTFSHGHTIRSPLSKIVVVIWCFVVLVLVQSYTASLSSILTAKRLRPWVRNFDQLRHSGDFVGYQDDSFVRSFLLNHNISENRLRSYKTKEQYAEALKNGSKNGGVSAIVDEIPYLTSFLSDNRYGNDFRMLGCIYKTPGFGFVFRLGSPLVHNLSTAILDLAAGDEGSRIETKWFGTASPPMGASMVSDTDSAPLTFQSFSGLFVITVSISTLMLLISIMGLIYAKCTELRKADVESVSYSGTDDESRLLQNGIGGNPSPDQQPVHEAGNNNSGGVHLSGENAGDAEPEPVQQNGMHGAPVPAGHIQIEMRNV</sequence>
<dbReference type="Gramene" id="TRITD7Bv1G021960.1">
    <property type="protein sequence ID" value="TRITD7Bv1G021960.1"/>
    <property type="gene ID" value="TRITD7Bv1G021960"/>
</dbReference>
<keyword evidence="7" id="KW-0406">Ion transport</keyword>
<dbReference type="FunFam" id="1.10.287.70:FF:000037">
    <property type="entry name" value="Glutamate receptor"/>
    <property type="match status" value="1"/>
</dbReference>
<keyword evidence="9" id="KW-0675">Receptor</keyword>
<evidence type="ECO:0000256" key="1">
    <source>
        <dbReference type="ARBA" id="ARBA00004141"/>
    </source>
</evidence>
<dbReference type="GO" id="GO:0015276">
    <property type="term" value="F:ligand-gated monoatomic ion channel activity"/>
    <property type="evidence" value="ECO:0007669"/>
    <property type="project" value="InterPro"/>
</dbReference>
<evidence type="ECO:0000256" key="14">
    <source>
        <dbReference type="SAM" id="Phobius"/>
    </source>
</evidence>
<dbReference type="InterPro" id="IPR001320">
    <property type="entry name" value="Iontro_rcpt_C"/>
</dbReference>
<keyword evidence="8 14" id="KW-0472">Membrane</keyword>
<dbReference type="Pfam" id="PF00060">
    <property type="entry name" value="Lig_chan"/>
    <property type="match status" value="1"/>
</dbReference>
<gene>
    <name evidence="16" type="ORF">TRITD_7Bv1G021960</name>
</gene>
<evidence type="ECO:0000313" key="16">
    <source>
        <dbReference type="EMBL" id="VAI83695.1"/>
    </source>
</evidence>
<dbReference type="SUPFAM" id="SSF53850">
    <property type="entry name" value="Periplasmic binding protein-like II"/>
    <property type="match status" value="1"/>
</dbReference>
<feature type="transmembrane region" description="Helical" evidence="14">
    <location>
        <begin position="84"/>
        <end position="102"/>
    </location>
</feature>
<dbReference type="InterPro" id="IPR015683">
    <property type="entry name" value="Ionotropic_Glu_rcpt"/>
</dbReference>
<protein>
    <recommendedName>
        <fullName evidence="15">Ionotropic glutamate receptor C-terminal domain-containing protein</fullName>
    </recommendedName>
</protein>
<proteinExistence type="inferred from homology"/>
<evidence type="ECO:0000313" key="17">
    <source>
        <dbReference type="Proteomes" id="UP000324705"/>
    </source>
</evidence>
<feature type="transmembrane region" description="Helical" evidence="14">
    <location>
        <begin position="114"/>
        <end position="132"/>
    </location>
</feature>
<keyword evidence="3" id="KW-0813">Transport</keyword>
<dbReference type="SUPFAM" id="SSF81324">
    <property type="entry name" value="Voltage-gated potassium channels"/>
    <property type="match status" value="1"/>
</dbReference>
<feature type="region of interest" description="Disordered" evidence="13">
    <location>
        <begin position="370"/>
        <end position="442"/>
    </location>
</feature>
<keyword evidence="12" id="KW-0407">Ion channel</keyword>
<dbReference type="SMART" id="SM00079">
    <property type="entry name" value="PBPe"/>
    <property type="match status" value="1"/>
</dbReference>
<evidence type="ECO:0000256" key="5">
    <source>
        <dbReference type="ARBA" id="ARBA00022729"/>
    </source>
</evidence>
<evidence type="ECO:0000256" key="4">
    <source>
        <dbReference type="ARBA" id="ARBA00022692"/>
    </source>
</evidence>
<evidence type="ECO:0000256" key="6">
    <source>
        <dbReference type="ARBA" id="ARBA00022989"/>
    </source>
</evidence>
<keyword evidence="5" id="KW-0732">Signal</keyword>
<accession>A0A9R1BWJ0</accession>
<reference evidence="16 17" key="1">
    <citation type="submission" date="2017-09" db="EMBL/GenBank/DDBJ databases">
        <authorList>
            <consortium name="International Durum Wheat Genome Sequencing Consortium (IDWGSC)"/>
            <person name="Milanesi L."/>
        </authorList>
    </citation>
    <scope>NUCLEOTIDE SEQUENCE [LARGE SCALE GENOMIC DNA]</scope>
    <source>
        <strain evidence="17">cv. Svevo</strain>
    </source>
</reference>
<organism evidence="16 17">
    <name type="scientific">Triticum turgidum subsp. durum</name>
    <name type="common">Durum wheat</name>
    <name type="synonym">Triticum durum</name>
    <dbReference type="NCBI Taxonomy" id="4567"/>
    <lineage>
        <taxon>Eukaryota</taxon>
        <taxon>Viridiplantae</taxon>
        <taxon>Streptophyta</taxon>
        <taxon>Embryophyta</taxon>
        <taxon>Tracheophyta</taxon>
        <taxon>Spermatophyta</taxon>
        <taxon>Magnoliopsida</taxon>
        <taxon>Liliopsida</taxon>
        <taxon>Poales</taxon>
        <taxon>Poaceae</taxon>
        <taxon>BOP clade</taxon>
        <taxon>Pooideae</taxon>
        <taxon>Triticodae</taxon>
        <taxon>Triticeae</taxon>
        <taxon>Triticinae</taxon>
        <taxon>Triticum</taxon>
    </lineage>
</organism>
<keyword evidence="11" id="KW-1071">Ligand-gated ion channel</keyword>
<keyword evidence="17" id="KW-1185">Reference proteome</keyword>
<feature type="transmembrane region" description="Helical" evidence="14">
    <location>
        <begin position="332"/>
        <end position="354"/>
    </location>
</feature>
<comment type="similarity">
    <text evidence="2">Belongs to the glutamate-gated ion channel (TC 1.A.10.1) family.</text>
</comment>
<dbReference type="Gene3D" id="3.40.190.10">
    <property type="entry name" value="Periplasmic binding protein-like II"/>
    <property type="match status" value="1"/>
</dbReference>
<evidence type="ECO:0000256" key="9">
    <source>
        <dbReference type="ARBA" id="ARBA00023170"/>
    </source>
</evidence>
<dbReference type="GO" id="GO:0016020">
    <property type="term" value="C:membrane"/>
    <property type="evidence" value="ECO:0007669"/>
    <property type="project" value="UniProtKB-SubCell"/>
</dbReference>
<evidence type="ECO:0000259" key="15">
    <source>
        <dbReference type="SMART" id="SM00079"/>
    </source>
</evidence>
<evidence type="ECO:0000256" key="8">
    <source>
        <dbReference type="ARBA" id="ARBA00023136"/>
    </source>
</evidence>
<keyword evidence="4 14" id="KW-0812">Transmembrane</keyword>
<evidence type="ECO:0000256" key="10">
    <source>
        <dbReference type="ARBA" id="ARBA00023180"/>
    </source>
</evidence>
<dbReference type="Proteomes" id="UP000324705">
    <property type="component" value="Chromosome 7B"/>
</dbReference>
<dbReference type="EMBL" id="LT934124">
    <property type="protein sequence ID" value="VAI83695.1"/>
    <property type="molecule type" value="Genomic_DNA"/>
</dbReference>
<evidence type="ECO:0000256" key="2">
    <source>
        <dbReference type="ARBA" id="ARBA00008685"/>
    </source>
</evidence>
<dbReference type="OMA" id="FAYEMET"/>
<comment type="subcellular location">
    <subcellularLocation>
        <location evidence="1">Membrane</location>
        <topology evidence="1">Multi-pass membrane protein</topology>
    </subcellularLocation>
</comment>
<keyword evidence="10" id="KW-0325">Glycoprotein</keyword>